<organism evidence="1 2">
    <name type="scientific">Ameca splendens</name>
    <dbReference type="NCBI Taxonomy" id="208324"/>
    <lineage>
        <taxon>Eukaryota</taxon>
        <taxon>Metazoa</taxon>
        <taxon>Chordata</taxon>
        <taxon>Craniata</taxon>
        <taxon>Vertebrata</taxon>
        <taxon>Euteleostomi</taxon>
        <taxon>Actinopterygii</taxon>
        <taxon>Neopterygii</taxon>
        <taxon>Teleostei</taxon>
        <taxon>Neoteleostei</taxon>
        <taxon>Acanthomorphata</taxon>
        <taxon>Ovalentaria</taxon>
        <taxon>Atherinomorphae</taxon>
        <taxon>Cyprinodontiformes</taxon>
        <taxon>Goodeidae</taxon>
        <taxon>Ameca</taxon>
    </lineage>
</organism>
<keyword evidence="2" id="KW-1185">Reference proteome</keyword>
<name>A0ABV0Y3B8_9TELE</name>
<proteinExistence type="predicted"/>
<sequence length="81" mass="8806">MNRIQTSCRLKMFEASLSAILNKSDRVSVNQSKQGSTRLPPASLRPLDAGSFCCIDVLLNQGCPKSARRPGESFCVTSDLC</sequence>
<gene>
    <name evidence="1" type="ORF">AMECASPLE_018960</name>
</gene>
<dbReference type="Proteomes" id="UP001469553">
    <property type="component" value="Unassembled WGS sequence"/>
</dbReference>
<evidence type="ECO:0000313" key="1">
    <source>
        <dbReference type="EMBL" id="MEQ2288046.1"/>
    </source>
</evidence>
<comment type="caution">
    <text evidence="1">The sequence shown here is derived from an EMBL/GenBank/DDBJ whole genome shotgun (WGS) entry which is preliminary data.</text>
</comment>
<accession>A0ABV0Y3B8</accession>
<reference evidence="1 2" key="1">
    <citation type="submission" date="2021-06" db="EMBL/GenBank/DDBJ databases">
        <authorList>
            <person name="Palmer J.M."/>
        </authorList>
    </citation>
    <scope>NUCLEOTIDE SEQUENCE [LARGE SCALE GENOMIC DNA]</scope>
    <source>
        <strain evidence="1 2">AS_MEX2019</strain>
        <tissue evidence="1">Muscle</tissue>
    </source>
</reference>
<evidence type="ECO:0000313" key="2">
    <source>
        <dbReference type="Proteomes" id="UP001469553"/>
    </source>
</evidence>
<dbReference type="EMBL" id="JAHRIP010020311">
    <property type="protein sequence ID" value="MEQ2288046.1"/>
    <property type="molecule type" value="Genomic_DNA"/>
</dbReference>
<protein>
    <submittedName>
        <fullName evidence="1">Uncharacterized protein</fullName>
    </submittedName>
</protein>